<evidence type="ECO:0000313" key="3">
    <source>
        <dbReference type="EMBL" id="JAS69421.1"/>
    </source>
</evidence>
<evidence type="ECO:0000256" key="1">
    <source>
        <dbReference type="SAM" id="MobiDB-lite"/>
    </source>
</evidence>
<dbReference type="EMBL" id="GECZ01000348">
    <property type="protein sequence ID" value="JAS69421.1"/>
    <property type="molecule type" value="Transcribed_RNA"/>
</dbReference>
<name>A0A1B6H413_9HEMI</name>
<evidence type="ECO:0000313" key="2">
    <source>
        <dbReference type="EMBL" id="JAS43573.1"/>
    </source>
</evidence>
<proteinExistence type="predicted"/>
<dbReference type="AlphaFoldDB" id="A0A1B6H413"/>
<protein>
    <submittedName>
        <fullName evidence="3">Uncharacterized protein</fullName>
    </submittedName>
</protein>
<accession>A0A1B6H413</accession>
<organism evidence="3">
    <name type="scientific">Cuerna arida</name>
    <dbReference type="NCBI Taxonomy" id="1464854"/>
    <lineage>
        <taxon>Eukaryota</taxon>
        <taxon>Metazoa</taxon>
        <taxon>Ecdysozoa</taxon>
        <taxon>Arthropoda</taxon>
        <taxon>Hexapoda</taxon>
        <taxon>Insecta</taxon>
        <taxon>Pterygota</taxon>
        <taxon>Neoptera</taxon>
        <taxon>Paraneoptera</taxon>
        <taxon>Hemiptera</taxon>
        <taxon>Auchenorrhyncha</taxon>
        <taxon>Membracoidea</taxon>
        <taxon>Cicadellidae</taxon>
        <taxon>Cicadellinae</taxon>
        <taxon>Proconiini</taxon>
        <taxon>Cuerna</taxon>
    </lineage>
</organism>
<dbReference type="EMBL" id="GECZ01026196">
    <property type="protein sequence ID" value="JAS43573.1"/>
    <property type="molecule type" value="Transcribed_RNA"/>
</dbReference>
<feature type="region of interest" description="Disordered" evidence="1">
    <location>
        <begin position="1"/>
        <end position="47"/>
    </location>
</feature>
<feature type="compositionally biased region" description="Polar residues" evidence="1">
    <location>
        <begin position="253"/>
        <end position="263"/>
    </location>
</feature>
<reference evidence="3" key="1">
    <citation type="submission" date="2015-11" db="EMBL/GenBank/DDBJ databases">
        <title>De novo transcriptome assembly of four potential Pierce s Disease insect vectors from Arizona vineyards.</title>
        <authorList>
            <person name="Tassone E.E."/>
        </authorList>
    </citation>
    <scope>NUCLEOTIDE SEQUENCE</scope>
</reference>
<sequence>MRIQELGPTPCSKMTEERSRPMNGDLSTGIKKELTCKDKNGPTSPSITTNCESDSVNSISGGRLKFFKDGKFILELSHRKEGERTCWIPVPKKTFWPAVGTPKQECSTSLSVSDDNSSVQSSPWQRDHCWKQNAPVHNAGRGMEFMMTKRRSHHRLKYTPKSVRRKRRRPYDTSVVVMFADWNEKPPIKSTPSRPVLGINSVIQNLWERVVRADPGIVSPRKRILRELERVTLEDQNNSKRQRARPSPEQPKPVSSHSINSILSREDEPSFLRSLLRSSPPAETLPAPVHHPPPIHPLYPYPPPSYAPPVPTPAPAPYYSPLPSYRGSPSIWAMHHHHYPLTGVRSSYPVPSYPPVTTPPWSLPYQPIDVKRDDCTSDVPLNLSKDAG</sequence>
<gene>
    <name evidence="2" type="ORF">g.11218</name>
    <name evidence="3" type="ORF">g.11221</name>
</gene>
<feature type="compositionally biased region" description="Basic and acidic residues" evidence="1">
    <location>
        <begin position="30"/>
        <end position="40"/>
    </location>
</feature>
<feature type="region of interest" description="Disordered" evidence="1">
    <location>
        <begin position="235"/>
        <end position="263"/>
    </location>
</feature>